<dbReference type="Proteomes" id="UP000642748">
    <property type="component" value="Unassembled WGS sequence"/>
</dbReference>
<proteinExistence type="predicted"/>
<dbReference type="RefSeq" id="WP_373319423.1">
    <property type="nucleotide sequence ID" value="NZ_BONZ01000003.1"/>
</dbReference>
<keyword evidence="4" id="KW-1185">Reference proteome</keyword>
<reference evidence="3" key="1">
    <citation type="submission" date="2021-01" db="EMBL/GenBank/DDBJ databases">
        <title>Whole genome shotgun sequence of Rugosimonospora africana NBRC 104875.</title>
        <authorList>
            <person name="Komaki H."/>
            <person name="Tamura T."/>
        </authorList>
    </citation>
    <scope>NUCLEOTIDE SEQUENCE</scope>
    <source>
        <strain evidence="3">NBRC 104875</strain>
    </source>
</reference>
<feature type="transmembrane region" description="Helical" evidence="2">
    <location>
        <begin position="28"/>
        <end position="48"/>
    </location>
</feature>
<protein>
    <submittedName>
        <fullName evidence="3">Uncharacterized protein</fullName>
    </submittedName>
</protein>
<comment type="caution">
    <text evidence="3">The sequence shown here is derived from an EMBL/GenBank/DDBJ whole genome shotgun (WGS) entry which is preliminary data.</text>
</comment>
<evidence type="ECO:0000256" key="1">
    <source>
        <dbReference type="SAM" id="MobiDB-lite"/>
    </source>
</evidence>
<accession>A0A8J3QL21</accession>
<dbReference type="AlphaFoldDB" id="A0A8J3QL21"/>
<feature type="region of interest" description="Disordered" evidence="1">
    <location>
        <begin position="62"/>
        <end position="134"/>
    </location>
</feature>
<keyword evidence="2" id="KW-0472">Membrane</keyword>
<keyword evidence="2" id="KW-1133">Transmembrane helix</keyword>
<feature type="compositionally biased region" description="Low complexity" evidence="1">
    <location>
        <begin position="118"/>
        <end position="134"/>
    </location>
</feature>
<feature type="compositionally biased region" description="Polar residues" evidence="1">
    <location>
        <begin position="72"/>
        <end position="95"/>
    </location>
</feature>
<dbReference type="EMBL" id="BONZ01000003">
    <property type="protein sequence ID" value="GIH12047.1"/>
    <property type="molecule type" value="Genomic_DNA"/>
</dbReference>
<evidence type="ECO:0000256" key="2">
    <source>
        <dbReference type="SAM" id="Phobius"/>
    </source>
</evidence>
<evidence type="ECO:0000313" key="4">
    <source>
        <dbReference type="Proteomes" id="UP000642748"/>
    </source>
</evidence>
<keyword evidence="2" id="KW-0812">Transmembrane</keyword>
<organism evidence="3 4">
    <name type="scientific">Rugosimonospora africana</name>
    <dbReference type="NCBI Taxonomy" id="556532"/>
    <lineage>
        <taxon>Bacteria</taxon>
        <taxon>Bacillati</taxon>
        <taxon>Actinomycetota</taxon>
        <taxon>Actinomycetes</taxon>
        <taxon>Micromonosporales</taxon>
        <taxon>Micromonosporaceae</taxon>
        <taxon>Rugosimonospora</taxon>
    </lineage>
</organism>
<evidence type="ECO:0000313" key="3">
    <source>
        <dbReference type="EMBL" id="GIH12047.1"/>
    </source>
</evidence>
<name>A0A8J3QL21_9ACTN</name>
<feature type="compositionally biased region" description="Gly residues" evidence="1">
    <location>
        <begin position="105"/>
        <end position="117"/>
    </location>
</feature>
<sequence>MIMFLAEGGGATPPPAQNNFGDTLSDGVAGPTALLIIVLLAIGTVLLIRNMNGHLKRLPERFPVQAGGPSAGGTQTVGVSAGGTSSAAERGSTAQAGVRPATAEAGGGGGDPAGGAESGSAGSGSAEAGQVPEA</sequence>
<gene>
    <name evidence="3" type="ORF">Raf01_02190</name>
</gene>